<reference evidence="1" key="1">
    <citation type="submission" date="2020-10" db="EMBL/GenBank/DDBJ databases">
        <authorList>
            <person name="Gilroy R."/>
        </authorList>
    </citation>
    <scope>NUCLEOTIDE SEQUENCE</scope>
    <source>
        <strain evidence="1">11167</strain>
    </source>
</reference>
<protein>
    <submittedName>
        <fullName evidence="1">OsmC family protein</fullName>
    </submittedName>
</protein>
<name>A0A9D9E866_9SPIR</name>
<dbReference type="AlphaFoldDB" id="A0A9D9E866"/>
<dbReference type="Gene3D" id="3.30.300.20">
    <property type="match status" value="1"/>
</dbReference>
<accession>A0A9D9E866</accession>
<dbReference type="SUPFAM" id="SSF82784">
    <property type="entry name" value="OsmC-like"/>
    <property type="match status" value="1"/>
</dbReference>
<proteinExistence type="predicted"/>
<organism evidence="1 2">
    <name type="scientific">Candidatus Aphodenecus pullistercoris</name>
    <dbReference type="NCBI Taxonomy" id="2840669"/>
    <lineage>
        <taxon>Bacteria</taxon>
        <taxon>Pseudomonadati</taxon>
        <taxon>Spirochaetota</taxon>
        <taxon>Spirochaetia</taxon>
        <taxon>Spirochaetales</taxon>
        <taxon>Candidatus Aphodenecus</taxon>
    </lineage>
</organism>
<dbReference type="Pfam" id="PF02566">
    <property type="entry name" value="OsmC"/>
    <property type="match status" value="1"/>
</dbReference>
<dbReference type="InterPro" id="IPR015946">
    <property type="entry name" value="KH_dom-like_a/b"/>
</dbReference>
<gene>
    <name evidence="1" type="ORF">IAC42_04880</name>
</gene>
<comment type="caution">
    <text evidence="1">The sequence shown here is derived from an EMBL/GenBank/DDBJ whole genome shotgun (WGS) entry which is preliminary data.</text>
</comment>
<dbReference type="Proteomes" id="UP000823633">
    <property type="component" value="Unassembled WGS sequence"/>
</dbReference>
<dbReference type="EMBL" id="JADIMU010000030">
    <property type="protein sequence ID" value="MBO8443076.1"/>
    <property type="molecule type" value="Genomic_DNA"/>
</dbReference>
<dbReference type="InterPro" id="IPR036102">
    <property type="entry name" value="OsmC/Ohrsf"/>
</dbReference>
<sequence length="127" mass="14184">MYREAKAHFTHTERWFSAKGRRFDYEEGLGPYEYLMGALAGCFTSTLLDELAAAGVEVGDIDVHCYGRKRESVPTTLEETFIDLSVHAPAESAEAILEAVGKTKEHCSMYQTIRCVSTMHVSCEVVK</sequence>
<dbReference type="InterPro" id="IPR003718">
    <property type="entry name" value="OsmC/Ohr_fam"/>
</dbReference>
<reference evidence="1" key="2">
    <citation type="journal article" date="2021" name="PeerJ">
        <title>Extensive microbial diversity within the chicken gut microbiome revealed by metagenomics and culture.</title>
        <authorList>
            <person name="Gilroy R."/>
            <person name="Ravi A."/>
            <person name="Getino M."/>
            <person name="Pursley I."/>
            <person name="Horton D.L."/>
            <person name="Alikhan N.F."/>
            <person name="Baker D."/>
            <person name="Gharbi K."/>
            <person name="Hall N."/>
            <person name="Watson M."/>
            <person name="Adriaenssens E.M."/>
            <person name="Foster-Nyarko E."/>
            <person name="Jarju S."/>
            <person name="Secka A."/>
            <person name="Antonio M."/>
            <person name="Oren A."/>
            <person name="Chaudhuri R.R."/>
            <person name="La Ragione R."/>
            <person name="Hildebrand F."/>
            <person name="Pallen M.J."/>
        </authorList>
    </citation>
    <scope>NUCLEOTIDE SEQUENCE</scope>
    <source>
        <strain evidence="1">11167</strain>
    </source>
</reference>
<evidence type="ECO:0000313" key="1">
    <source>
        <dbReference type="EMBL" id="MBO8443076.1"/>
    </source>
</evidence>
<evidence type="ECO:0000313" key="2">
    <source>
        <dbReference type="Proteomes" id="UP000823633"/>
    </source>
</evidence>